<evidence type="ECO:0000313" key="2">
    <source>
        <dbReference type="EMBL" id="UMM14602.1"/>
    </source>
</evidence>
<sequence>MMDLNQINSLLSIMNSQSQSVMNQPFGSYMSQLQQPNPVQMQSNMQLYNLLLQQQSLLSQLQQPYPQGAQVVQQNLTNHNSVVQPTSSSNGAGVATGAATGATSGAAIGHVNQNGEGIYIPMATTSGYPVPRASMFMFGICRSTNTRLLGYKNSKEGCYYFFYYVHAQGKFWPHDCDKCQPVIKEASLNPLYAEYDDLLRQKVLFVKNRITSKVEQYKFDMDTGVLTQVKRPSMVYSASKVVDKTAVIGVWKSKNGKDTVMIERSTTSSLRKVKINGEKTEIMAECPLVRLSTPPILEEHRCQNYPELSQMEQDYCGFLSSTIPFISYFCPHTQQELLKTYNKVQHKYIQYYYNENEGVFYDLPCKMCMVAPVERDLIPKYAEKYEGKWVIMAQNAHTIHVEQFIFNGETLSFEQVYYPALRYDQAKDSASWVIHCGEYNGKQTIIMKDGMYRIRKEQFSTEKNKYVAIAGNPVKRLLIKHDEPEKPTTVPVQKPAQAAQKPSNSNDSEDIIHVATILPKFKNGEIQRNLNLAAELGQDWKEQELEMDEDFEALKIRNFETLGIFEMKDPDSDDGESMNSMEAQGIPETSTAIKKGKNNKKNKKKKRGPGYAIPGQK</sequence>
<protein>
    <submittedName>
        <fullName evidence="2">Uncharacterized protein</fullName>
    </submittedName>
</protein>
<evidence type="ECO:0000313" key="3">
    <source>
        <dbReference type="Proteomes" id="UP000829354"/>
    </source>
</evidence>
<organism evidence="2 3">
    <name type="scientific">Caenorhabditis briggsae</name>
    <dbReference type="NCBI Taxonomy" id="6238"/>
    <lineage>
        <taxon>Eukaryota</taxon>
        <taxon>Metazoa</taxon>
        <taxon>Ecdysozoa</taxon>
        <taxon>Nematoda</taxon>
        <taxon>Chromadorea</taxon>
        <taxon>Rhabditida</taxon>
        <taxon>Rhabditina</taxon>
        <taxon>Rhabditomorpha</taxon>
        <taxon>Rhabditoidea</taxon>
        <taxon>Rhabditidae</taxon>
        <taxon>Peloderinae</taxon>
        <taxon>Caenorhabditis</taxon>
    </lineage>
</organism>
<dbReference type="InterPro" id="IPR039908">
    <property type="entry name" value="Sepa-1"/>
</dbReference>
<name>A0AAE9J462_CAEBR</name>
<feature type="region of interest" description="Disordered" evidence="1">
    <location>
        <begin position="567"/>
        <end position="617"/>
    </location>
</feature>
<dbReference type="PANTHER" id="PTHR21504">
    <property type="entry name" value="IG-LIKE DOMAIN-CONTAINING PROTEIN-RELATED-RELATED"/>
    <property type="match status" value="1"/>
</dbReference>
<dbReference type="Proteomes" id="UP000829354">
    <property type="component" value="Chromosome I"/>
</dbReference>
<dbReference type="PANTHER" id="PTHR21504:SF1">
    <property type="entry name" value="IG-LIKE DOMAIN-CONTAINING PROTEIN-RELATED"/>
    <property type="match status" value="1"/>
</dbReference>
<dbReference type="GO" id="GO:0006914">
    <property type="term" value="P:autophagy"/>
    <property type="evidence" value="ECO:0007669"/>
    <property type="project" value="InterPro"/>
</dbReference>
<dbReference type="EMBL" id="CP092620">
    <property type="protein sequence ID" value="UMM14602.1"/>
    <property type="molecule type" value="Genomic_DNA"/>
</dbReference>
<evidence type="ECO:0000256" key="1">
    <source>
        <dbReference type="SAM" id="MobiDB-lite"/>
    </source>
</evidence>
<gene>
    <name evidence="2" type="ORF">L5515_002331</name>
</gene>
<feature type="compositionally biased region" description="Polar residues" evidence="1">
    <location>
        <begin position="577"/>
        <end position="592"/>
    </location>
</feature>
<reference evidence="2 3" key="1">
    <citation type="submission" date="2022-04" db="EMBL/GenBank/DDBJ databases">
        <title>Chromosome-level reference genomes for two strains of Caenorhabditis briggsae: an improved platform for comparative genomics.</title>
        <authorList>
            <person name="Stevens L."/>
            <person name="Andersen E."/>
        </authorList>
    </citation>
    <scope>NUCLEOTIDE SEQUENCE [LARGE SCALE GENOMIC DNA]</scope>
    <source>
        <strain evidence="2">VX34</strain>
        <tissue evidence="2">Whole-organism</tissue>
    </source>
</reference>
<feature type="region of interest" description="Disordered" evidence="1">
    <location>
        <begin position="482"/>
        <end position="510"/>
    </location>
</feature>
<feature type="compositionally biased region" description="Basic residues" evidence="1">
    <location>
        <begin position="594"/>
        <end position="608"/>
    </location>
</feature>
<accession>A0AAE9J462</accession>
<proteinExistence type="predicted"/>
<dbReference type="AlphaFoldDB" id="A0AAE9J462"/>
<keyword evidence="3" id="KW-1185">Reference proteome</keyword>